<dbReference type="SUPFAM" id="SSF46785">
    <property type="entry name" value="Winged helix' DNA-binding domain"/>
    <property type="match status" value="1"/>
</dbReference>
<comment type="caution">
    <text evidence="6">The sequence shown here is derived from an EMBL/GenBank/DDBJ whole genome shotgun (WGS) entry which is preliminary data.</text>
</comment>
<dbReference type="PROSITE" id="PS50931">
    <property type="entry name" value="HTH_LYSR"/>
    <property type="match status" value="1"/>
</dbReference>
<sequence>MELRNLKTFQSAAKLLNFTKAAKQLNFSQPTVTAQIRSLEKEMGYPLFFRIGNQTYLTAHGEIVKKYTDQLFSILEKMESDLQEKSQLASKLVIAASETFCTHYFPPIIRQFLTTQPDIGIKLVSCTSDKVIDGINNNSFDIGIISGSYTKSGITNVVISEKEDLVLIVSKELYSKHSTEELLERFPFIKYEIVGPFEQQMNNYLQETGITPRKVVESSSLEAVKSAVMNAIGVGLISRNLVKKELASRQLYEILLNKRPIQIQTSLIIATHKLGDPKTMQLIRLIEQNWTTIH</sequence>
<name>A0ABW1WEU2_9BACL</name>
<dbReference type="PRINTS" id="PR00039">
    <property type="entry name" value="HTHLYSR"/>
</dbReference>
<evidence type="ECO:0000313" key="6">
    <source>
        <dbReference type="EMBL" id="MFC6387097.1"/>
    </source>
</evidence>
<dbReference type="InterPro" id="IPR036390">
    <property type="entry name" value="WH_DNA-bd_sf"/>
</dbReference>
<evidence type="ECO:0000256" key="1">
    <source>
        <dbReference type="ARBA" id="ARBA00009437"/>
    </source>
</evidence>
<keyword evidence="2" id="KW-0805">Transcription regulation</keyword>
<dbReference type="CDD" id="cd05466">
    <property type="entry name" value="PBP2_LTTR_substrate"/>
    <property type="match status" value="1"/>
</dbReference>
<proteinExistence type="inferred from homology"/>
<keyword evidence="3" id="KW-0238">DNA-binding</keyword>
<reference evidence="7" key="1">
    <citation type="journal article" date="2019" name="Int. J. Syst. Evol. Microbiol.">
        <title>The Global Catalogue of Microorganisms (GCM) 10K type strain sequencing project: providing services to taxonomists for standard genome sequencing and annotation.</title>
        <authorList>
            <consortium name="The Broad Institute Genomics Platform"/>
            <consortium name="The Broad Institute Genome Sequencing Center for Infectious Disease"/>
            <person name="Wu L."/>
            <person name="Ma J."/>
        </authorList>
    </citation>
    <scope>NUCLEOTIDE SEQUENCE [LARGE SCALE GENOMIC DNA]</scope>
    <source>
        <strain evidence="7">CCUG 42001</strain>
    </source>
</reference>
<dbReference type="RefSeq" id="WP_253076669.1">
    <property type="nucleotide sequence ID" value="NZ_JAMXWN010000010.1"/>
</dbReference>
<dbReference type="Gene3D" id="1.10.10.10">
    <property type="entry name" value="Winged helix-like DNA-binding domain superfamily/Winged helix DNA-binding domain"/>
    <property type="match status" value="1"/>
</dbReference>
<dbReference type="Pfam" id="PF03466">
    <property type="entry name" value="LysR_substrate"/>
    <property type="match status" value="1"/>
</dbReference>
<protein>
    <submittedName>
        <fullName evidence="6">LysR family transcriptional regulator</fullName>
    </submittedName>
</protein>
<evidence type="ECO:0000256" key="3">
    <source>
        <dbReference type="ARBA" id="ARBA00023125"/>
    </source>
</evidence>
<gene>
    <name evidence="6" type="ORF">ACFP7A_10820</name>
</gene>
<evidence type="ECO:0000256" key="4">
    <source>
        <dbReference type="ARBA" id="ARBA00023163"/>
    </source>
</evidence>
<feature type="domain" description="HTH lysR-type" evidence="5">
    <location>
        <begin position="1"/>
        <end position="58"/>
    </location>
</feature>
<evidence type="ECO:0000259" key="5">
    <source>
        <dbReference type="PROSITE" id="PS50931"/>
    </source>
</evidence>
<accession>A0ABW1WEU2</accession>
<dbReference type="PANTHER" id="PTHR30126:SF40">
    <property type="entry name" value="HTH-TYPE TRANSCRIPTIONAL REGULATOR GLTR"/>
    <property type="match status" value="1"/>
</dbReference>
<dbReference type="Pfam" id="PF00126">
    <property type="entry name" value="HTH_1"/>
    <property type="match status" value="1"/>
</dbReference>
<dbReference type="Gene3D" id="3.40.190.290">
    <property type="match status" value="1"/>
</dbReference>
<evidence type="ECO:0000256" key="2">
    <source>
        <dbReference type="ARBA" id="ARBA00023015"/>
    </source>
</evidence>
<dbReference type="EMBL" id="JBHSTQ010000010">
    <property type="protein sequence ID" value="MFC6387097.1"/>
    <property type="molecule type" value="Genomic_DNA"/>
</dbReference>
<comment type="similarity">
    <text evidence="1">Belongs to the LysR transcriptional regulatory family.</text>
</comment>
<keyword evidence="7" id="KW-1185">Reference proteome</keyword>
<evidence type="ECO:0000313" key="7">
    <source>
        <dbReference type="Proteomes" id="UP001596267"/>
    </source>
</evidence>
<organism evidence="6 7">
    <name type="scientific">Sporolactobacillus kofuensis</name>
    <dbReference type="NCBI Taxonomy" id="269672"/>
    <lineage>
        <taxon>Bacteria</taxon>
        <taxon>Bacillati</taxon>
        <taxon>Bacillota</taxon>
        <taxon>Bacilli</taxon>
        <taxon>Bacillales</taxon>
        <taxon>Sporolactobacillaceae</taxon>
        <taxon>Sporolactobacillus</taxon>
    </lineage>
</organism>
<dbReference type="InterPro" id="IPR005119">
    <property type="entry name" value="LysR_subst-bd"/>
</dbReference>
<keyword evidence="4" id="KW-0804">Transcription</keyword>
<dbReference type="InterPro" id="IPR036388">
    <property type="entry name" value="WH-like_DNA-bd_sf"/>
</dbReference>
<dbReference type="InterPro" id="IPR000847">
    <property type="entry name" value="LysR_HTH_N"/>
</dbReference>
<dbReference type="PANTHER" id="PTHR30126">
    <property type="entry name" value="HTH-TYPE TRANSCRIPTIONAL REGULATOR"/>
    <property type="match status" value="1"/>
</dbReference>
<dbReference type="SUPFAM" id="SSF53850">
    <property type="entry name" value="Periplasmic binding protein-like II"/>
    <property type="match status" value="1"/>
</dbReference>
<dbReference type="Proteomes" id="UP001596267">
    <property type="component" value="Unassembled WGS sequence"/>
</dbReference>